<dbReference type="PANTHER" id="PTHR10587">
    <property type="entry name" value="GLYCOSYL TRANSFERASE-RELATED"/>
    <property type="match status" value="1"/>
</dbReference>
<reference evidence="3 4" key="1">
    <citation type="submission" date="2020-08" db="EMBL/GenBank/DDBJ databases">
        <title>Sequencing the genomes of 1000 actinobacteria strains.</title>
        <authorList>
            <person name="Klenk H.-P."/>
        </authorList>
    </citation>
    <scope>NUCLEOTIDE SEQUENCE [LARGE SCALE GENOMIC DNA]</scope>
    <source>
        <strain evidence="3 4">DSM 45362</strain>
    </source>
</reference>
<dbReference type="PROSITE" id="PS51677">
    <property type="entry name" value="NODB"/>
    <property type="match status" value="1"/>
</dbReference>
<dbReference type="Proteomes" id="UP000587527">
    <property type="component" value="Unassembled WGS sequence"/>
</dbReference>
<dbReference type="GO" id="GO:0016810">
    <property type="term" value="F:hydrolase activity, acting on carbon-nitrogen (but not peptide) bonds"/>
    <property type="evidence" value="ECO:0007669"/>
    <property type="project" value="InterPro"/>
</dbReference>
<dbReference type="EMBL" id="JACHMN010000001">
    <property type="protein sequence ID" value="MBB5867222.1"/>
    <property type="molecule type" value="Genomic_DNA"/>
</dbReference>
<dbReference type="SUPFAM" id="SSF88713">
    <property type="entry name" value="Glycoside hydrolase/deacetylase"/>
    <property type="match status" value="1"/>
</dbReference>
<evidence type="ECO:0000259" key="2">
    <source>
        <dbReference type="PROSITE" id="PS51677"/>
    </source>
</evidence>
<dbReference type="Gene3D" id="3.20.20.370">
    <property type="entry name" value="Glycoside hydrolase/deacetylase"/>
    <property type="match status" value="1"/>
</dbReference>
<proteinExistence type="predicted"/>
<comment type="caution">
    <text evidence="3">The sequence shown here is derived from an EMBL/GenBank/DDBJ whole genome shotgun (WGS) entry which is preliminary data.</text>
</comment>
<dbReference type="InterPro" id="IPR011330">
    <property type="entry name" value="Glyco_hydro/deAcase_b/a-brl"/>
</dbReference>
<evidence type="ECO:0000313" key="3">
    <source>
        <dbReference type="EMBL" id="MBB5867222.1"/>
    </source>
</evidence>
<accession>A0A841BKD8</accession>
<evidence type="ECO:0000313" key="4">
    <source>
        <dbReference type="Proteomes" id="UP000587527"/>
    </source>
</evidence>
<dbReference type="RefSeq" id="WP_184831696.1">
    <property type="nucleotide sequence ID" value="NZ_JACHMN010000001.1"/>
</dbReference>
<keyword evidence="1" id="KW-0732">Signal</keyword>
<dbReference type="Pfam" id="PF01522">
    <property type="entry name" value="Polysacc_deac_1"/>
    <property type="match status" value="1"/>
</dbReference>
<dbReference type="AlphaFoldDB" id="A0A841BKD8"/>
<dbReference type="InterPro" id="IPR006311">
    <property type="entry name" value="TAT_signal"/>
</dbReference>
<protein>
    <submittedName>
        <fullName evidence="3">Peptidoglycan/xylan/chitin deacetylase (PgdA/CDA1 family)</fullName>
    </submittedName>
</protein>
<dbReference type="InterPro" id="IPR002509">
    <property type="entry name" value="NODB_dom"/>
</dbReference>
<sequence length="248" mass="25271">MGVGRRDVLKAGAAGAMVLGVGACAPPPTAATVTSPTTPAPVVATTTAPVVGEVRHGPRDRAQVALTFHGQGDPGQVGRLLAVLAASGTRTTVLAVGSWLDEQPESAARVLAGGHELGNHTQNHLAITELDAGAAYAEIAACARRLRTLTGSIGAWFRPSQTPTATPLILAQAKRAGYPACLSYDVDSLDYTDPPPAQVVGTVLELARPGSIISLHFGHETTVEAMPGILAGLAGRGLRPVTASELFA</sequence>
<dbReference type="PROSITE" id="PS51318">
    <property type="entry name" value="TAT"/>
    <property type="match status" value="1"/>
</dbReference>
<organism evidence="3 4">
    <name type="scientific">Allocatelliglobosispora scoriae</name>
    <dbReference type="NCBI Taxonomy" id="643052"/>
    <lineage>
        <taxon>Bacteria</taxon>
        <taxon>Bacillati</taxon>
        <taxon>Actinomycetota</taxon>
        <taxon>Actinomycetes</taxon>
        <taxon>Micromonosporales</taxon>
        <taxon>Micromonosporaceae</taxon>
        <taxon>Allocatelliglobosispora</taxon>
    </lineage>
</organism>
<evidence type="ECO:0000256" key="1">
    <source>
        <dbReference type="SAM" id="SignalP"/>
    </source>
</evidence>
<dbReference type="GO" id="GO:0005975">
    <property type="term" value="P:carbohydrate metabolic process"/>
    <property type="evidence" value="ECO:0007669"/>
    <property type="project" value="InterPro"/>
</dbReference>
<gene>
    <name evidence="3" type="ORF">F4553_000601</name>
</gene>
<dbReference type="CDD" id="cd10917">
    <property type="entry name" value="CE4_NodB_like_6s_7s"/>
    <property type="match status" value="1"/>
</dbReference>
<name>A0A841BKD8_9ACTN</name>
<dbReference type="InterPro" id="IPR050248">
    <property type="entry name" value="Polysacc_deacetylase_ArnD"/>
</dbReference>
<feature type="chain" id="PRO_5032635082" evidence="1">
    <location>
        <begin position="31"/>
        <end position="248"/>
    </location>
</feature>
<feature type="domain" description="NodB homology" evidence="2">
    <location>
        <begin position="62"/>
        <end position="241"/>
    </location>
</feature>
<keyword evidence="4" id="KW-1185">Reference proteome</keyword>
<feature type="signal peptide" evidence="1">
    <location>
        <begin position="1"/>
        <end position="30"/>
    </location>
</feature>
<dbReference type="PROSITE" id="PS51257">
    <property type="entry name" value="PROKAR_LIPOPROTEIN"/>
    <property type="match status" value="1"/>
</dbReference>